<dbReference type="Proteomes" id="UP001152795">
    <property type="component" value="Unassembled WGS sequence"/>
</dbReference>
<dbReference type="EMBL" id="CACRXK020018196">
    <property type="protein sequence ID" value="CAB4032184.1"/>
    <property type="molecule type" value="Genomic_DNA"/>
</dbReference>
<organism evidence="1 2">
    <name type="scientific">Paramuricea clavata</name>
    <name type="common">Red gorgonian</name>
    <name type="synonym">Violescent sea-whip</name>
    <dbReference type="NCBI Taxonomy" id="317549"/>
    <lineage>
        <taxon>Eukaryota</taxon>
        <taxon>Metazoa</taxon>
        <taxon>Cnidaria</taxon>
        <taxon>Anthozoa</taxon>
        <taxon>Octocorallia</taxon>
        <taxon>Malacalcyonacea</taxon>
        <taxon>Plexauridae</taxon>
        <taxon>Paramuricea</taxon>
    </lineage>
</organism>
<gene>
    <name evidence="1" type="ORF">PACLA_8A075577</name>
</gene>
<dbReference type="AlphaFoldDB" id="A0A7D9LG75"/>
<sequence>MSSPHLGVGTVSTVAKTLHDLQLEIQSFGPGPYTPEQQQKINQYKLLFPKVTAAQESAQYLTRPPGSSAPLVIMSSPSSTSMQGQVSSAAQPVVMTTSNLRGVSPVLPQGAVLMQQTIATSLQNQMQGNNPASQSPSKVTIIGNKGSSSLSQLSLLAQHPQGHARSATTQIHIKPNTSGPTFTTTSNPGATIQRQVLPVHTLPGSVFFYI</sequence>
<name>A0A7D9LG75_PARCT</name>
<comment type="caution">
    <text evidence="1">The sequence shown here is derived from an EMBL/GenBank/DDBJ whole genome shotgun (WGS) entry which is preliminary data.</text>
</comment>
<evidence type="ECO:0000313" key="2">
    <source>
        <dbReference type="Proteomes" id="UP001152795"/>
    </source>
</evidence>
<reference evidence="1" key="1">
    <citation type="submission" date="2020-04" db="EMBL/GenBank/DDBJ databases">
        <authorList>
            <person name="Alioto T."/>
            <person name="Alioto T."/>
            <person name="Gomez Garrido J."/>
        </authorList>
    </citation>
    <scope>NUCLEOTIDE SEQUENCE</scope>
    <source>
        <strain evidence="1">A484AB</strain>
    </source>
</reference>
<protein>
    <submittedName>
        <fullName evidence="1">Uncharacterized protein</fullName>
    </submittedName>
</protein>
<accession>A0A7D9LG75</accession>
<keyword evidence="2" id="KW-1185">Reference proteome</keyword>
<evidence type="ECO:0000313" key="1">
    <source>
        <dbReference type="EMBL" id="CAB4032184.1"/>
    </source>
</evidence>
<proteinExistence type="predicted"/>